<dbReference type="PROSITE" id="PS50125">
    <property type="entry name" value="GUANYLATE_CYCLASE_2"/>
    <property type="match status" value="1"/>
</dbReference>
<dbReference type="InterPro" id="IPR029787">
    <property type="entry name" value="Nucleotide_cyclase"/>
</dbReference>
<dbReference type="CDD" id="cd07302">
    <property type="entry name" value="CHD"/>
    <property type="match status" value="1"/>
</dbReference>
<dbReference type="SUPFAM" id="SSF55073">
    <property type="entry name" value="Nucleotide cyclase"/>
    <property type="match status" value="1"/>
</dbReference>
<dbReference type="InterPro" id="IPR050697">
    <property type="entry name" value="Adenylyl/Guanylyl_Cyclase_3/4"/>
</dbReference>
<gene>
    <name evidence="5" type="ORF">DLM65_07295</name>
    <name evidence="4" type="ORF">JF886_00340</name>
</gene>
<sequence>MSPLLVAVLVVVLVSAAFAAGYLTGARRPRRAPPTEAVEQSREIADPTASLATIVRRTGVELTQIAVQTGVDIGTRVVRDSLGSLSAWAVRERPDLHRVTGKDGTVTLMFSDIEGSTALNEKLGDDAWLEVLTVHDKLVRRCIRHKRGQVIKTLGDSFMAAFADPDAALSSAVAVQRELGAADAVPGATVRVRIGLHTGPAIARGRDLFGINVATAARVAAEARGAEILVTEDVATRLDGTHTLGKPRKVPLKGISGAPRVLAVRWQNGG</sequence>
<dbReference type="SMART" id="SM00044">
    <property type="entry name" value="CYCc"/>
    <property type="match status" value="1"/>
</dbReference>
<dbReference type="PANTHER" id="PTHR43081">
    <property type="entry name" value="ADENYLATE CYCLASE, TERMINAL-DIFFERENTIATION SPECIFIC-RELATED"/>
    <property type="match status" value="1"/>
</dbReference>
<dbReference type="GO" id="GO:0004016">
    <property type="term" value="F:adenylate cyclase activity"/>
    <property type="evidence" value="ECO:0007669"/>
    <property type="project" value="UniProtKB-ARBA"/>
</dbReference>
<keyword evidence="2" id="KW-0732">Signal</keyword>
<reference evidence="4 7" key="3">
    <citation type="submission" date="2020-10" db="EMBL/GenBank/DDBJ databases">
        <title>Ca. Dormibacterota MAGs.</title>
        <authorList>
            <person name="Montgomery K."/>
        </authorList>
    </citation>
    <scope>NUCLEOTIDE SEQUENCE [LARGE SCALE GENOMIC DNA]</scope>
    <source>
        <strain evidence="4">SC8812_S17_18</strain>
    </source>
</reference>
<feature type="domain" description="Guanylate cyclase" evidence="3">
    <location>
        <begin position="107"/>
        <end position="220"/>
    </location>
</feature>
<evidence type="ECO:0000256" key="1">
    <source>
        <dbReference type="ARBA" id="ARBA00005381"/>
    </source>
</evidence>
<proteinExistence type="inferred from homology"/>
<protein>
    <submittedName>
        <fullName evidence="5">Adenylate/guanylate cyclase domain-containing protein</fullName>
    </submittedName>
</protein>
<dbReference type="EMBL" id="JAEKNS010000005">
    <property type="protein sequence ID" value="MBJ7593304.1"/>
    <property type="molecule type" value="Genomic_DNA"/>
</dbReference>
<reference evidence="5" key="2">
    <citation type="submission" date="2018-05" db="EMBL/GenBank/DDBJ databases">
        <authorList>
            <person name="Ferrari B."/>
        </authorList>
    </citation>
    <scope>NUCLEOTIDE SEQUENCE</scope>
    <source>
        <strain evidence="5">RRmetagenome_bin12</strain>
    </source>
</reference>
<dbReference type="AlphaFoldDB" id="A0A2W6ABD3"/>
<evidence type="ECO:0000256" key="2">
    <source>
        <dbReference type="SAM" id="SignalP"/>
    </source>
</evidence>
<feature type="signal peptide" evidence="2">
    <location>
        <begin position="1"/>
        <end position="19"/>
    </location>
</feature>
<name>A0A2W6ABD3_9BACT</name>
<dbReference type="Gene3D" id="3.30.70.1230">
    <property type="entry name" value="Nucleotide cyclase"/>
    <property type="match status" value="1"/>
</dbReference>
<organism evidence="5 6">
    <name type="scientific">Candidatus Aeolococcus gillhamiae</name>
    <dbReference type="NCBI Taxonomy" id="3127015"/>
    <lineage>
        <taxon>Bacteria</taxon>
        <taxon>Bacillati</taxon>
        <taxon>Candidatus Dormiibacterota</taxon>
        <taxon>Candidatus Dormibacteria</taxon>
        <taxon>Candidatus Aeolococcales</taxon>
        <taxon>Candidatus Aeolococcaceae</taxon>
        <taxon>Candidatus Aeolococcus</taxon>
    </lineage>
</organism>
<evidence type="ECO:0000313" key="4">
    <source>
        <dbReference type="EMBL" id="MBJ7593304.1"/>
    </source>
</evidence>
<dbReference type="InterPro" id="IPR001054">
    <property type="entry name" value="A/G_cyclase"/>
</dbReference>
<comment type="caution">
    <text evidence="5">The sequence shown here is derived from an EMBL/GenBank/DDBJ whole genome shotgun (WGS) entry which is preliminary data.</text>
</comment>
<dbReference type="PANTHER" id="PTHR43081:SF1">
    <property type="entry name" value="ADENYLATE CYCLASE, TERMINAL-DIFFERENTIATION SPECIFIC"/>
    <property type="match status" value="1"/>
</dbReference>
<dbReference type="Proteomes" id="UP000606991">
    <property type="component" value="Unassembled WGS sequence"/>
</dbReference>
<dbReference type="GO" id="GO:0035556">
    <property type="term" value="P:intracellular signal transduction"/>
    <property type="evidence" value="ECO:0007669"/>
    <property type="project" value="InterPro"/>
</dbReference>
<dbReference type="Pfam" id="PF00211">
    <property type="entry name" value="Guanylate_cyc"/>
    <property type="match status" value="1"/>
</dbReference>
<dbReference type="GO" id="GO:0009190">
    <property type="term" value="P:cyclic nucleotide biosynthetic process"/>
    <property type="evidence" value="ECO:0007669"/>
    <property type="project" value="InterPro"/>
</dbReference>
<dbReference type="Proteomes" id="UP000248724">
    <property type="component" value="Unassembled WGS sequence"/>
</dbReference>
<evidence type="ECO:0000313" key="6">
    <source>
        <dbReference type="Proteomes" id="UP000248724"/>
    </source>
</evidence>
<comment type="similarity">
    <text evidence="1">Belongs to the adenylyl cyclase class-3 family.</text>
</comment>
<dbReference type="EMBL" id="QHBU01000133">
    <property type="protein sequence ID" value="PZR80824.1"/>
    <property type="molecule type" value="Genomic_DNA"/>
</dbReference>
<accession>A0A2W6ABD3</accession>
<evidence type="ECO:0000313" key="7">
    <source>
        <dbReference type="Proteomes" id="UP000606991"/>
    </source>
</evidence>
<reference evidence="5 6" key="1">
    <citation type="journal article" date="2017" name="Nature">
        <title>Atmospheric trace gases support primary production in Antarctic desert surface soil.</title>
        <authorList>
            <person name="Ji M."/>
            <person name="Greening C."/>
            <person name="Vanwonterghem I."/>
            <person name="Carere C.R."/>
            <person name="Bay S.K."/>
            <person name="Steen J.A."/>
            <person name="Montgomery K."/>
            <person name="Lines T."/>
            <person name="Beardall J."/>
            <person name="van Dorst J."/>
            <person name="Snape I."/>
            <person name="Stott M.B."/>
            <person name="Hugenholtz P."/>
            <person name="Ferrari B.C."/>
        </authorList>
    </citation>
    <scope>NUCLEOTIDE SEQUENCE [LARGE SCALE GENOMIC DNA]</scope>
    <source>
        <strain evidence="5">RRmetagenome_bin12</strain>
    </source>
</reference>
<feature type="chain" id="PRO_5015914357" evidence="2">
    <location>
        <begin position="20"/>
        <end position="270"/>
    </location>
</feature>
<accession>A0A934JSY1</accession>
<evidence type="ECO:0000259" key="3">
    <source>
        <dbReference type="PROSITE" id="PS50125"/>
    </source>
</evidence>
<dbReference type="RefSeq" id="WP_337308449.1">
    <property type="nucleotide sequence ID" value="NZ_JAEKNS010000005.1"/>
</dbReference>
<evidence type="ECO:0000313" key="5">
    <source>
        <dbReference type="EMBL" id="PZR80824.1"/>
    </source>
</evidence>